<organism evidence="1 2">
    <name type="scientific">Rhodonia placenta</name>
    <dbReference type="NCBI Taxonomy" id="104341"/>
    <lineage>
        <taxon>Eukaryota</taxon>
        <taxon>Fungi</taxon>
        <taxon>Dikarya</taxon>
        <taxon>Basidiomycota</taxon>
        <taxon>Agaricomycotina</taxon>
        <taxon>Agaricomycetes</taxon>
        <taxon>Polyporales</taxon>
        <taxon>Adustoporiaceae</taxon>
        <taxon>Rhodonia</taxon>
    </lineage>
</organism>
<dbReference type="AlphaFoldDB" id="A0A8H7P367"/>
<gene>
    <name evidence="1" type="ORF">IEO21_04888</name>
</gene>
<protein>
    <submittedName>
        <fullName evidence="1">Uncharacterized protein</fullName>
    </submittedName>
</protein>
<dbReference type="EMBL" id="JADOXO010000079">
    <property type="protein sequence ID" value="KAF9814836.1"/>
    <property type="molecule type" value="Genomic_DNA"/>
</dbReference>
<proteinExistence type="predicted"/>
<name>A0A8H7P367_9APHY</name>
<comment type="caution">
    <text evidence="1">The sequence shown here is derived from an EMBL/GenBank/DDBJ whole genome shotgun (WGS) entry which is preliminary data.</text>
</comment>
<reference evidence="1" key="2">
    <citation type="journal article" name="Front. Microbiol.">
        <title>Degradative Capacity of Two Strains of Rhodonia placenta: From Phenotype to Genotype.</title>
        <authorList>
            <person name="Kolle M."/>
            <person name="Horta M.A.C."/>
            <person name="Nowrousian M."/>
            <person name="Ohm R.A."/>
            <person name="Benz J.P."/>
            <person name="Pilgard A."/>
        </authorList>
    </citation>
    <scope>NUCLEOTIDE SEQUENCE</scope>
    <source>
        <strain evidence="1">FPRL280</strain>
    </source>
</reference>
<accession>A0A8H7P367</accession>
<sequence length="172" mass="18842">MLRVLPCAISMELHATASLALAEALRPARVAEDSHDELGSSGIGVAQDVLIHYGVRADIRTPKTFLKSMRDIMAETSFVGNFVGNSFDRHYVEAGTSRATKQNTAKGGLIPCGSWSNTFPDRLVCTSKHRHQHERSRLGRAINGTEIHENPWPFSSLCDSRANADVGMESHI</sequence>
<dbReference type="Proteomes" id="UP000639403">
    <property type="component" value="Unassembled WGS sequence"/>
</dbReference>
<reference evidence="1" key="1">
    <citation type="submission" date="2020-11" db="EMBL/GenBank/DDBJ databases">
        <authorList>
            <person name="Koelle M."/>
            <person name="Horta M.A.C."/>
            <person name="Nowrousian M."/>
            <person name="Ohm R.A."/>
            <person name="Benz P."/>
            <person name="Pilgard A."/>
        </authorList>
    </citation>
    <scope>NUCLEOTIDE SEQUENCE</scope>
    <source>
        <strain evidence="1">FPRL280</strain>
    </source>
</reference>
<evidence type="ECO:0000313" key="1">
    <source>
        <dbReference type="EMBL" id="KAF9814836.1"/>
    </source>
</evidence>
<evidence type="ECO:0000313" key="2">
    <source>
        <dbReference type="Proteomes" id="UP000639403"/>
    </source>
</evidence>